<evidence type="ECO:0008006" key="5">
    <source>
        <dbReference type="Google" id="ProtNLM"/>
    </source>
</evidence>
<keyword evidence="2" id="KW-0812">Transmembrane</keyword>
<evidence type="ECO:0000256" key="1">
    <source>
        <dbReference type="ARBA" id="ARBA00023038"/>
    </source>
</evidence>
<sequence>MQRTNNAYCFISHRLNLFVFHFLITSLGNYASLHGRMYCKPHYKQLFKSKGNYDEGFGQKPHKEQWTNKNSPENRNGKWIFFSSI</sequence>
<keyword evidence="1" id="KW-0479">Metal-binding</keyword>
<organism evidence="3 4">
    <name type="scientific">Echeneis naucrates</name>
    <name type="common">Live sharksucker</name>
    <dbReference type="NCBI Taxonomy" id="173247"/>
    <lineage>
        <taxon>Eukaryota</taxon>
        <taxon>Metazoa</taxon>
        <taxon>Chordata</taxon>
        <taxon>Craniata</taxon>
        <taxon>Vertebrata</taxon>
        <taxon>Euteleostomi</taxon>
        <taxon>Actinopterygii</taxon>
        <taxon>Neopterygii</taxon>
        <taxon>Teleostei</taxon>
        <taxon>Neoteleostei</taxon>
        <taxon>Acanthomorphata</taxon>
        <taxon>Carangaria</taxon>
        <taxon>Carangiformes</taxon>
        <taxon>Echeneidae</taxon>
        <taxon>Echeneis</taxon>
    </lineage>
</organism>
<keyword evidence="2" id="KW-0472">Membrane</keyword>
<dbReference type="InParanoid" id="A0A665WAL3"/>
<keyword evidence="1" id="KW-0862">Zinc</keyword>
<protein>
    <recommendedName>
        <fullName evidence="5">LIM zinc-binding domain-containing protein</fullName>
    </recommendedName>
</protein>
<dbReference type="Ensembl" id="ENSENLT00000041995.1">
    <property type="protein sequence ID" value="ENSENLP00000040951.1"/>
    <property type="gene ID" value="ENSENLG00000017562.1"/>
</dbReference>
<name>A0A665WAL3_ECHNA</name>
<dbReference type="Gene3D" id="2.10.110.10">
    <property type="entry name" value="Cysteine Rich Protein"/>
    <property type="match status" value="1"/>
</dbReference>
<feature type="transmembrane region" description="Helical" evidence="2">
    <location>
        <begin position="15"/>
        <end position="33"/>
    </location>
</feature>
<reference evidence="3" key="2">
    <citation type="submission" date="2025-08" db="UniProtKB">
        <authorList>
            <consortium name="Ensembl"/>
        </authorList>
    </citation>
    <scope>IDENTIFICATION</scope>
</reference>
<dbReference type="Proteomes" id="UP000472264">
    <property type="component" value="Chromosome 2"/>
</dbReference>
<reference evidence="3" key="3">
    <citation type="submission" date="2025-09" db="UniProtKB">
        <authorList>
            <consortium name="Ensembl"/>
        </authorList>
    </citation>
    <scope>IDENTIFICATION</scope>
</reference>
<proteinExistence type="predicted"/>
<keyword evidence="2" id="KW-1133">Transmembrane helix</keyword>
<evidence type="ECO:0000313" key="3">
    <source>
        <dbReference type="Ensembl" id="ENSENLP00000040951.1"/>
    </source>
</evidence>
<keyword evidence="4" id="KW-1185">Reference proteome</keyword>
<dbReference type="SUPFAM" id="SSF57716">
    <property type="entry name" value="Glucocorticoid receptor-like (DNA-binding domain)"/>
    <property type="match status" value="1"/>
</dbReference>
<keyword evidence="1" id="KW-0440">LIM domain</keyword>
<dbReference type="PANTHER" id="PTHR24206">
    <property type="entry name" value="OS06G0237300 PROTEIN"/>
    <property type="match status" value="1"/>
</dbReference>
<accession>A0A665WAL3</accession>
<evidence type="ECO:0000256" key="2">
    <source>
        <dbReference type="SAM" id="Phobius"/>
    </source>
</evidence>
<reference evidence="3" key="1">
    <citation type="submission" date="2021-04" db="EMBL/GenBank/DDBJ databases">
        <authorList>
            <consortium name="Wellcome Sanger Institute Data Sharing"/>
        </authorList>
    </citation>
    <scope>NUCLEOTIDE SEQUENCE [LARGE SCALE GENOMIC DNA]</scope>
</reference>
<evidence type="ECO:0000313" key="4">
    <source>
        <dbReference type="Proteomes" id="UP000472264"/>
    </source>
</evidence>
<dbReference type="AlphaFoldDB" id="A0A665WAL3"/>